<dbReference type="Pfam" id="PF04107">
    <property type="entry name" value="GCS2"/>
    <property type="match status" value="1"/>
</dbReference>
<dbReference type="HAMAP" id="MF_01609">
    <property type="entry name" value="Glu_cys_ligase_2"/>
    <property type="match status" value="1"/>
</dbReference>
<dbReference type="AlphaFoldDB" id="A0A370GLA2"/>
<evidence type="ECO:0000256" key="3">
    <source>
        <dbReference type="ARBA" id="ARBA00022840"/>
    </source>
</evidence>
<dbReference type="RefSeq" id="WP_114834218.1">
    <property type="nucleotide sequence ID" value="NZ_LR699114.1"/>
</dbReference>
<dbReference type="EC" id="6.3.2.2" evidence="4"/>
<gene>
    <name evidence="5" type="ORF">C8D86_10924</name>
</gene>
<dbReference type="InterPro" id="IPR011793">
    <property type="entry name" value="YbdK"/>
</dbReference>
<keyword evidence="3 4" id="KW-0067">ATP-binding</keyword>
<dbReference type="SUPFAM" id="SSF55931">
    <property type="entry name" value="Glutamine synthetase/guanido kinase"/>
    <property type="match status" value="1"/>
</dbReference>
<accession>A0A370GLA2</accession>
<keyword evidence="1 4" id="KW-0436">Ligase</keyword>
<organism evidence="5 6">
    <name type="scientific">Aquicella lusitana</name>
    <dbReference type="NCBI Taxonomy" id="254246"/>
    <lineage>
        <taxon>Bacteria</taxon>
        <taxon>Pseudomonadati</taxon>
        <taxon>Pseudomonadota</taxon>
        <taxon>Gammaproteobacteria</taxon>
        <taxon>Legionellales</taxon>
        <taxon>Coxiellaceae</taxon>
        <taxon>Aquicella</taxon>
    </lineage>
</organism>
<dbReference type="NCBIfam" id="TIGR02050">
    <property type="entry name" value="gshA_cyan_rel"/>
    <property type="match status" value="1"/>
</dbReference>
<dbReference type="OrthoDB" id="9769628at2"/>
<dbReference type="InterPro" id="IPR050141">
    <property type="entry name" value="GCL_type2/YbdK_subfam"/>
</dbReference>
<comment type="catalytic activity">
    <reaction evidence="4">
        <text>L-cysteine + L-glutamate + ATP = gamma-L-glutamyl-L-cysteine + ADP + phosphate + H(+)</text>
        <dbReference type="Rhea" id="RHEA:13285"/>
        <dbReference type="ChEBI" id="CHEBI:15378"/>
        <dbReference type="ChEBI" id="CHEBI:29985"/>
        <dbReference type="ChEBI" id="CHEBI:30616"/>
        <dbReference type="ChEBI" id="CHEBI:35235"/>
        <dbReference type="ChEBI" id="CHEBI:43474"/>
        <dbReference type="ChEBI" id="CHEBI:58173"/>
        <dbReference type="ChEBI" id="CHEBI:456216"/>
        <dbReference type="EC" id="6.3.2.2"/>
    </reaction>
</comment>
<comment type="similarity">
    <text evidence="4">Belongs to the glutamate--cysteine ligase type 2 family. YbdK subfamily.</text>
</comment>
<sequence>MSTLPAFKENAFPTMGVELELQLVDLQNFNLAMEAKDLLRRLSEIVHPGEIKPEITQAMIELNSSVHASYESLIAELRMIRNTLAEQAAQTHIGICGGGAHPFQKWKEQRIFPTERFSSVSEQYGYLAKQFTVFGQHIHIACTNGDDALYLCHAMARYLPQFIALSAASPFHQGVDTAFDCSRLAVISAFPLSGTPPWLLTWKDFEVYFNRMVDLGIVKSIKDFYWDIRPKPEYGTVEFRICDTPLTVEKAAILAAYAQLLACWMLETRPQLSREIYLTYLYNRFHAARYGLEAMFVDPIHRNHFALSEDILETCRHLAPYAARMGCEEALHQIQAIAQTHENDAHWLRKQYAEFQSLADTVRSQTELWIQ</sequence>
<reference evidence="5 6" key="1">
    <citation type="submission" date="2018-07" db="EMBL/GenBank/DDBJ databases">
        <title>Genomic Encyclopedia of Type Strains, Phase IV (KMG-IV): sequencing the most valuable type-strain genomes for metagenomic binning, comparative biology and taxonomic classification.</title>
        <authorList>
            <person name="Goeker M."/>
        </authorList>
    </citation>
    <scope>NUCLEOTIDE SEQUENCE [LARGE SCALE GENOMIC DNA]</scope>
    <source>
        <strain evidence="5 6">DSM 16500</strain>
    </source>
</reference>
<comment type="function">
    <text evidence="4">ATP-dependent carboxylate-amine ligase which exhibits weak glutamate--cysteine ligase activity.</text>
</comment>
<dbReference type="GO" id="GO:0042398">
    <property type="term" value="P:modified amino acid biosynthetic process"/>
    <property type="evidence" value="ECO:0007669"/>
    <property type="project" value="InterPro"/>
</dbReference>
<protein>
    <recommendedName>
        <fullName evidence="4">Putative glutamate--cysteine ligase 2</fullName>
        <ecNumber evidence="4">6.3.2.2</ecNumber>
    </recommendedName>
    <alternativeName>
        <fullName evidence="4">Gamma-glutamylcysteine synthetase 2</fullName>
        <shortName evidence="4">GCS 2</shortName>
        <shortName evidence="4">Gamma-GCS 2</shortName>
    </alternativeName>
</protein>
<dbReference type="PANTHER" id="PTHR36510:SF1">
    <property type="entry name" value="GLUTAMATE--CYSTEINE LIGASE 2-RELATED"/>
    <property type="match status" value="1"/>
</dbReference>
<dbReference type="InterPro" id="IPR014746">
    <property type="entry name" value="Gln_synth/guanido_kin_cat_dom"/>
</dbReference>
<dbReference type="Gene3D" id="3.30.590.20">
    <property type="match status" value="1"/>
</dbReference>
<dbReference type="InterPro" id="IPR006336">
    <property type="entry name" value="GCS2"/>
</dbReference>
<name>A0A370GLA2_9COXI</name>
<evidence type="ECO:0000256" key="1">
    <source>
        <dbReference type="ARBA" id="ARBA00022598"/>
    </source>
</evidence>
<keyword evidence="2 4" id="KW-0547">Nucleotide-binding</keyword>
<dbReference type="EMBL" id="QQAX01000009">
    <property type="protein sequence ID" value="RDI44542.1"/>
    <property type="molecule type" value="Genomic_DNA"/>
</dbReference>
<dbReference type="Proteomes" id="UP000254720">
    <property type="component" value="Unassembled WGS sequence"/>
</dbReference>
<dbReference type="NCBIfam" id="NF010040">
    <property type="entry name" value="PRK13516.1"/>
    <property type="match status" value="1"/>
</dbReference>
<proteinExistence type="inferred from homology"/>
<dbReference type="GO" id="GO:0004357">
    <property type="term" value="F:glutamate-cysteine ligase activity"/>
    <property type="evidence" value="ECO:0007669"/>
    <property type="project" value="UniProtKB-EC"/>
</dbReference>
<comment type="caution">
    <text evidence="5">The sequence shown here is derived from an EMBL/GenBank/DDBJ whole genome shotgun (WGS) entry which is preliminary data.</text>
</comment>
<evidence type="ECO:0000256" key="4">
    <source>
        <dbReference type="HAMAP-Rule" id="MF_01609"/>
    </source>
</evidence>
<keyword evidence="6" id="KW-1185">Reference proteome</keyword>
<evidence type="ECO:0000313" key="6">
    <source>
        <dbReference type="Proteomes" id="UP000254720"/>
    </source>
</evidence>
<dbReference type="GO" id="GO:0005524">
    <property type="term" value="F:ATP binding"/>
    <property type="evidence" value="ECO:0007669"/>
    <property type="project" value="UniProtKB-KW"/>
</dbReference>
<dbReference type="PANTHER" id="PTHR36510">
    <property type="entry name" value="GLUTAMATE--CYSTEINE LIGASE 2-RELATED"/>
    <property type="match status" value="1"/>
</dbReference>
<evidence type="ECO:0000256" key="2">
    <source>
        <dbReference type="ARBA" id="ARBA00022741"/>
    </source>
</evidence>
<evidence type="ECO:0000313" key="5">
    <source>
        <dbReference type="EMBL" id="RDI44542.1"/>
    </source>
</evidence>